<feature type="chain" id="PRO_5013108279" description="Letm1 RBD domain-containing protein" evidence="2">
    <location>
        <begin position="16"/>
        <end position="262"/>
    </location>
</feature>
<reference evidence="4" key="1">
    <citation type="submission" date="2014-12" db="EMBL/GenBank/DDBJ databases">
        <title>Genome Sequence of Valsa Canker Pathogens Uncovers a Specific Adaption of Colonization on Woody Bark.</title>
        <authorList>
            <person name="Yin Z."/>
            <person name="Liu H."/>
            <person name="Gao X."/>
            <person name="Li Z."/>
            <person name="Song N."/>
            <person name="Ke X."/>
            <person name="Dai Q."/>
            <person name="Wu Y."/>
            <person name="Sun Y."/>
            <person name="Xu J.-R."/>
            <person name="Kang Z.K."/>
            <person name="Wang L."/>
            <person name="Huang L."/>
        </authorList>
    </citation>
    <scope>NUCLEOTIDE SEQUENCE [LARGE SCALE GENOMIC DNA]</scope>
    <source>
        <strain evidence="4">SXYL134</strain>
    </source>
</reference>
<feature type="signal peptide" evidence="2">
    <location>
        <begin position="1"/>
        <end position="15"/>
    </location>
</feature>
<organism evidence="3 4">
    <name type="scientific">Cytospora mali</name>
    <name type="common">Apple Valsa canker fungus</name>
    <name type="synonym">Valsa mali</name>
    <dbReference type="NCBI Taxonomy" id="578113"/>
    <lineage>
        <taxon>Eukaryota</taxon>
        <taxon>Fungi</taxon>
        <taxon>Dikarya</taxon>
        <taxon>Ascomycota</taxon>
        <taxon>Pezizomycotina</taxon>
        <taxon>Sordariomycetes</taxon>
        <taxon>Sordariomycetidae</taxon>
        <taxon>Diaporthales</taxon>
        <taxon>Cytosporaceae</taxon>
        <taxon>Cytospora</taxon>
    </lineage>
</organism>
<accession>A0A194VG38</accession>
<keyword evidence="4" id="KW-1185">Reference proteome</keyword>
<protein>
    <recommendedName>
        <fullName evidence="5">Letm1 RBD domain-containing protein</fullName>
    </recommendedName>
</protein>
<sequence length="262" mass="28873">MLLVCGEFTPLVVLAVPGVVPITCRIPQQVEKLRRKAEDRRGASFERLRQRYGDEIYKEEGEGRDDDATTTGVPSEKSQGSGAAGAVTRSAQQKYPDLSPADMTAHVARSLNLISSIWDVLPLSLLPDSFISVIASRKVREHLAYLDQDNHFIAQAGGVDALEEEEVLLACEDRGIWPVEGADKGNGGGGGGLLSSARENLRRWLYLVGDDHGRVADRDDPWSAERASEREARMVVLMLRREWPRQQVTVRTSALALQGKDQ</sequence>
<feature type="compositionally biased region" description="Polar residues" evidence="1">
    <location>
        <begin position="69"/>
        <end position="81"/>
    </location>
</feature>
<evidence type="ECO:0000313" key="4">
    <source>
        <dbReference type="Proteomes" id="UP000078576"/>
    </source>
</evidence>
<dbReference type="EMBL" id="KN714830">
    <property type="protein sequence ID" value="KUI62746.1"/>
    <property type="molecule type" value="Genomic_DNA"/>
</dbReference>
<name>A0A194VG38_CYTMA</name>
<proteinExistence type="predicted"/>
<dbReference type="STRING" id="694573.A0A194VG38"/>
<feature type="region of interest" description="Disordered" evidence="1">
    <location>
        <begin position="56"/>
        <end position="92"/>
    </location>
</feature>
<evidence type="ECO:0000313" key="3">
    <source>
        <dbReference type="EMBL" id="KUI62746.1"/>
    </source>
</evidence>
<dbReference type="Proteomes" id="UP000078576">
    <property type="component" value="Unassembled WGS sequence"/>
</dbReference>
<dbReference type="AlphaFoldDB" id="A0A194VG38"/>
<dbReference type="OrthoDB" id="73691at2759"/>
<keyword evidence="2" id="KW-0732">Signal</keyword>
<evidence type="ECO:0000256" key="2">
    <source>
        <dbReference type="SAM" id="SignalP"/>
    </source>
</evidence>
<evidence type="ECO:0008006" key="5">
    <source>
        <dbReference type="Google" id="ProtNLM"/>
    </source>
</evidence>
<gene>
    <name evidence="3" type="ORF">VP1G_09860</name>
</gene>
<evidence type="ECO:0000256" key="1">
    <source>
        <dbReference type="SAM" id="MobiDB-lite"/>
    </source>
</evidence>